<organism evidence="2">
    <name type="scientific">Arundo donax</name>
    <name type="common">Giant reed</name>
    <name type="synonym">Donax arundinaceus</name>
    <dbReference type="NCBI Taxonomy" id="35708"/>
    <lineage>
        <taxon>Eukaryota</taxon>
        <taxon>Viridiplantae</taxon>
        <taxon>Streptophyta</taxon>
        <taxon>Embryophyta</taxon>
        <taxon>Tracheophyta</taxon>
        <taxon>Spermatophyta</taxon>
        <taxon>Magnoliopsida</taxon>
        <taxon>Liliopsida</taxon>
        <taxon>Poales</taxon>
        <taxon>Poaceae</taxon>
        <taxon>PACMAD clade</taxon>
        <taxon>Arundinoideae</taxon>
        <taxon>Arundineae</taxon>
        <taxon>Arundo</taxon>
    </lineage>
</organism>
<sequence length="89" mass="9570">MHLPLFSSGATTVQPHNLDPGNIQLLNHGMSTPQVLVEEMPGLPHCSAKDGKGKCEEDHGQFALWLAWSSPLWPGSAHRSTSLALLTTS</sequence>
<feature type="region of interest" description="Disordered" evidence="1">
    <location>
        <begin position="1"/>
        <end position="24"/>
    </location>
</feature>
<proteinExistence type="predicted"/>
<evidence type="ECO:0000256" key="1">
    <source>
        <dbReference type="SAM" id="MobiDB-lite"/>
    </source>
</evidence>
<protein>
    <submittedName>
        <fullName evidence="2">Uncharacterized protein</fullName>
    </submittedName>
</protein>
<evidence type="ECO:0000313" key="2">
    <source>
        <dbReference type="EMBL" id="JAD90920.1"/>
    </source>
</evidence>
<dbReference type="AlphaFoldDB" id="A0A0A9DZ17"/>
<dbReference type="EMBL" id="GBRH01206975">
    <property type="protein sequence ID" value="JAD90920.1"/>
    <property type="molecule type" value="Transcribed_RNA"/>
</dbReference>
<name>A0A0A9DZ17_ARUDO</name>
<accession>A0A0A9DZ17</accession>
<reference evidence="2" key="1">
    <citation type="submission" date="2014-09" db="EMBL/GenBank/DDBJ databases">
        <authorList>
            <person name="Magalhaes I.L.F."/>
            <person name="Oliveira U."/>
            <person name="Santos F.R."/>
            <person name="Vidigal T.H.D.A."/>
            <person name="Brescovit A.D."/>
            <person name="Santos A.J."/>
        </authorList>
    </citation>
    <scope>NUCLEOTIDE SEQUENCE</scope>
    <source>
        <tissue evidence="2">Shoot tissue taken approximately 20 cm above the soil surface</tissue>
    </source>
</reference>
<reference evidence="2" key="2">
    <citation type="journal article" date="2015" name="Data Brief">
        <title>Shoot transcriptome of the giant reed, Arundo donax.</title>
        <authorList>
            <person name="Barrero R.A."/>
            <person name="Guerrero F.D."/>
            <person name="Moolhuijzen P."/>
            <person name="Goolsby J.A."/>
            <person name="Tidwell J."/>
            <person name="Bellgard S.E."/>
            <person name="Bellgard M.I."/>
        </authorList>
    </citation>
    <scope>NUCLEOTIDE SEQUENCE</scope>
    <source>
        <tissue evidence="2">Shoot tissue taken approximately 20 cm above the soil surface</tissue>
    </source>
</reference>